<proteinExistence type="predicted"/>
<dbReference type="Gene3D" id="3.40.50.2300">
    <property type="match status" value="1"/>
</dbReference>
<evidence type="ECO:0000313" key="4">
    <source>
        <dbReference type="Proteomes" id="UP000265750"/>
    </source>
</evidence>
<dbReference type="InterPro" id="IPR001789">
    <property type="entry name" value="Sig_transdc_resp-reg_receiver"/>
</dbReference>
<reference evidence="4" key="1">
    <citation type="submission" date="2018-09" db="EMBL/GenBank/DDBJ databases">
        <authorList>
            <person name="Tuo L."/>
        </authorList>
    </citation>
    <scope>NUCLEOTIDE SEQUENCE [LARGE SCALE GENOMIC DNA]</scope>
    <source>
        <strain evidence="4">M2BS4Y-1</strain>
    </source>
</reference>
<dbReference type="InterPro" id="IPR011006">
    <property type="entry name" value="CheY-like_superfamily"/>
</dbReference>
<name>A0A3A1WX66_9HYPH</name>
<accession>A0A3A1WX66</accession>
<dbReference type="AlphaFoldDB" id="A0A3A1WX66"/>
<dbReference type="OrthoDB" id="582170at2"/>
<dbReference type="EMBL" id="QYRN01000001">
    <property type="protein sequence ID" value="RIY03329.1"/>
    <property type="molecule type" value="Genomic_DNA"/>
</dbReference>
<protein>
    <submittedName>
        <fullName evidence="3">Response regulator</fullName>
    </submittedName>
</protein>
<dbReference type="SUPFAM" id="SSF52172">
    <property type="entry name" value="CheY-like"/>
    <property type="match status" value="1"/>
</dbReference>
<dbReference type="Proteomes" id="UP000265750">
    <property type="component" value="Unassembled WGS sequence"/>
</dbReference>
<dbReference type="PROSITE" id="PS50110">
    <property type="entry name" value="RESPONSE_REGULATORY"/>
    <property type="match status" value="1"/>
</dbReference>
<sequence length="148" mass="15868">MSRIAFHGPVGRRGLENEGSVAATKAALAGKHVLVVEDEFLVAIDIEAELHERGARVTCAGTLPIAEACAKREQFDAAILDVNLHGKTSYPVADYLRQNQIPFVFHTGQGEKRTLAERYPGVEVCNKPCDGTALVSILGRVIAGDETA</sequence>
<dbReference type="SMART" id="SM00448">
    <property type="entry name" value="REC"/>
    <property type="match status" value="1"/>
</dbReference>
<evidence type="ECO:0000259" key="2">
    <source>
        <dbReference type="PROSITE" id="PS50110"/>
    </source>
</evidence>
<comment type="caution">
    <text evidence="3">The sequence shown here is derived from an EMBL/GenBank/DDBJ whole genome shotgun (WGS) entry which is preliminary data.</text>
</comment>
<feature type="domain" description="Response regulatory" evidence="2">
    <location>
        <begin position="32"/>
        <end position="142"/>
    </location>
</feature>
<evidence type="ECO:0000256" key="1">
    <source>
        <dbReference type="PROSITE-ProRule" id="PRU00169"/>
    </source>
</evidence>
<evidence type="ECO:0000313" key="3">
    <source>
        <dbReference type="EMBL" id="RIY03329.1"/>
    </source>
</evidence>
<organism evidence="3 4">
    <name type="scientific">Aureimonas flava</name>
    <dbReference type="NCBI Taxonomy" id="2320271"/>
    <lineage>
        <taxon>Bacteria</taxon>
        <taxon>Pseudomonadati</taxon>
        <taxon>Pseudomonadota</taxon>
        <taxon>Alphaproteobacteria</taxon>
        <taxon>Hyphomicrobiales</taxon>
        <taxon>Aurantimonadaceae</taxon>
        <taxon>Aureimonas</taxon>
    </lineage>
</organism>
<gene>
    <name evidence="3" type="ORF">D3218_00740</name>
</gene>
<dbReference type="GO" id="GO:0000160">
    <property type="term" value="P:phosphorelay signal transduction system"/>
    <property type="evidence" value="ECO:0007669"/>
    <property type="project" value="InterPro"/>
</dbReference>
<dbReference type="Pfam" id="PF00072">
    <property type="entry name" value="Response_reg"/>
    <property type="match status" value="1"/>
</dbReference>
<feature type="modified residue" description="4-aspartylphosphate" evidence="1">
    <location>
        <position position="81"/>
    </location>
</feature>
<keyword evidence="4" id="KW-1185">Reference proteome</keyword>
<keyword evidence="1" id="KW-0597">Phosphoprotein</keyword>